<sequence length="88" mass="10048">MLVVFITKTKYKLLKGLRFALVFTILVILLVQLVGLVRSLGFSTEDKLPSGNPMRVMAPSNEICEDEMNHGILEKLIERLLKYRQGEK</sequence>
<dbReference type="Proteomes" id="UP000183997">
    <property type="component" value="Unassembled WGS sequence"/>
</dbReference>
<gene>
    <name evidence="1" type="ORF">SAMN02745123_00512</name>
</gene>
<keyword evidence="2" id="KW-1185">Reference proteome</keyword>
<proteinExistence type="predicted"/>
<protein>
    <submittedName>
        <fullName evidence="1">Uncharacterized protein</fullName>
    </submittedName>
</protein>
<evidence type="ECO:0000313" key="1">
    <source>
        <dbReference type="EMBL" id="SHK05894.1"/>
    </source>
</evidence>
<dbReference type="RefSeq" id="WP_072910717.1">
    <property type="nucleotide sequence ID" value="NZ_FRAR01000006.1"/>
</dbReference>
<organism evidence="1 2">
    <name type="scientific">Desulforamulus aeronauticus DSM 10349</name>
    <dbReference type="NCBI Taxonomy" id="1121421"/>
    <lineage>
        <taxon>Bacteria</taxon>
        <taxon>Bacillati</taxon>
        <taxon>Bacillota</taxon>
        <taxon>Clostridia</taxon>
        <taxon>Eubacteriales</taxon>
        <taxon>Peptococcaceae</taxon>
        <taxon>Desulforamulus</taxon>
    </lineage>
</organism>
<dbReference type="EMBL" id="FRAR01000006">
    <property type="protein sequence ID" value="SHK05894.1"/>
    <property type="molecule type" value="Genomic_DNA"/>
</dbReference>
<reference evidence="2" key="1">
    <citation type="submission" date="2016-11" db="EMBL/GenBank/DDBJ databases">
        <authorList>
            <person name="Varghese N."/>
            <person name="Submissions S."/>
        </authorList>
    </citation>
    <scope>NUCLEOTIDE SEQUENCE [LARGE SCALE GENOMIC DNA]</scope>
    <source>
        <strain evidence="2">DSM 10349</strain>
    </source>
</reference>
<dbReference type="OrthoDB" id="1787413at2"/>
<accession>A0A1M6PDA2</accession>
<name>A0A1M6PDA2_9FIRM</name>
<dbReference type="AlphaFoldDB" id="A0A1M6PDA2"/>
<evidence type="ECO:0000313" key="2">
    <source>
        <dbReference type="Proteomes" id="UP000183997"/>
    </source>
</evidence>
<dbReference type="STRING" id="1121421.SAMN02745123_00512"/>